<evidence type="ECO:0000313" key="2">
    <source>
        <dbReference type="EMBL" id="SHF12393.1"/>
    </source>
</evidence>
<accession>A0A1M4Z2U6</accession>
<dbReference type="STRING" id="112248.SAMN05444392_1088"/>
<dbReference type="Pfam" id="PF06276">
    <property type="entry name" value="FhuF"/>
    <property type="match status" value="1"/>
</dbReference>
<dbReference type="InterPro" id="IPR022770">
    <property type="entry name" value="IucA/IucC-like_C"/>
</dbReference>
<protein>
    <submittedName>
        <fullName evidence="2">Ferric iron reductase protein FhuF, involved in iron transport</fullName>
    </submittedName>
</protein>
<dbReference type="GO" id="GO:0003824">
    <property type="term" value="F:catalytic activity"/>
    <property type="evidence" value="ECO:0007669"/>
    <property type="project" value="UniProtKB-ARBA"/>
</dbReference>
<organism evidence="2 3">
    <name type="scientific">Seinonella peptonophila</name>
    <dbReference type="NCBI Taxonomy" id="112248"/>
    <lineage>
        <taxon>Bacteria</taxon>
        <taxon>Bacillati</taxon>
        <taxon>Bacillota</taxon>
        <taxon>Bacilli</taxon>
        <taxon>Bacillales</taxon>
        <taxon>Thermoactinomycetaceae</taxon>
        <taxon>Seinonella</taxon>
    </lineage>
</organism>
<dbReference type="AlphaFoldDB" id="A0A1M4Z2U6"/>
<keyword evidence="3" id="KW-1185">Reference proteome</keyword>
<evidence type="ECO:0000259" key="1">
    <source>
        <dbReference type="Pfam" id="PF06276"/>
    </source>
</evidence>
<proteinExistence type="predicted"/>
<name>A0A1M4Z2U6_9BACL</name>
<evidence type="ECO:0000313" key="3">
    <source>
        <dbReference type="Proteomes" id="UP000184476"/>
    </source>
</evidence>
<feature type="domain" description="Aerobactin siderophore biosynthesis IucA/IucC-like C-terminal" evidence="1">
    <location>
        <begin position="56"/>
        <end position="166"/>
    </location>
</feature>
<sequence>MLEELVVWKDDLRLTDTPSPMDSLAVRDLLDSDRCQHFLRKISEQLQTPSPLVTASIFSKRYAYSLVVSTLWSMSILNRGLPIQVDNCYLESDYDHGKWLPRLRIVDWQATEPGEDRVAWRNQLLIQLFADHLTPIWEQLHQITGIAKLVLWENTAIYIYWLYQSKLQDAHLSVNQYAQSEEDYKAILFDLDAYHFGERIQPMRRLLASVTNEQRKRKTCCLSYLSCGGLESCATCPRRRSKSKAILSK</sequence>
<dbReference type="RefSeq" id="WP_073155245.1">
    <property type="nucleotide sequence ID" value="NZ_FQVL01000008.1"/>
</dbReference>
<dbReference type="Proteomes" id="UP000184476">
    <property type="component" value="Unassembled WGS sequence"/>
</dbReference>
<dbReference type="EMBL" id="FQVL01000008">
    <property type="protein sequence ID" value="SHF12393.1"/>
    <property type="molecule type" value="Genomic_DNA"/>
</dbReference>
<reference evidence="2 3" key="1">
    <citation type="submission" date="2016-11" db="EMBL/GenBank/DDBJ databases">
        <authorList>
            <person name="Jaros S."/>
            <person name="Januszkiewicz K."/>
            <person name="Wedrychowicz H."/>
        </authorList>
    </citation>
    <scope>NUCLEOTIDE SEQUENCE [LARGE SCALE GENOMIC DNA]</scope>
    <source>
        <strain evidence="2 3">DSM 44666</strain>
    </source>
</reference>
<gene>
    <name evidence="2" type="ORF">SAMN05444392_1088</name>
</gene>